<dbReference type="PANTHER" id="PTHR37953:SF1">
    <property type="entry name" value="UPF0127 PROTEIN MJ1496"/>
    <property type="match status" value="1"/>
</dbReference>
<dbReference type="OrthoDB" id="9808290at2"/>
<proteinExistence type="predicted"/>
<dbReference type="AlphaFoldDB" id="A0A4R5PQ23"/>
<dbReference type="InterPro" id="IPR038695">
    <property type="entry name" value="Saro_0823-like_sf"/>
</dbReference>
<evidence type="ECO:0000313" key="1">
    <source>
        <dbReference type="EMBL" id="TDH39224.1"/>
    </source>
</evidence>
<organism evidence="1 2">
    <name type="scientific">Pseudohoeflea suaedae</name>
    <dbReference type="NCBI Taxonomy" id="877384"/>
    <lineage>
        <taxon>Bacteria</taxon>
        <taxon>Pseudomonadati</taxon>
        <taxon>Pseudomonadota</taxon>
        <taxon>Alphaproteobacteria</taxon>
        <taxon>Hyphomicrobiales</taxon>
        <taxon>Rhizobiaceae</taxon>
        <taxon>Pseudohoeflea</taxon>
    </lineage>
</organism>
<dbReference type="Pfam" id="PF02643">
    <property type="entry name" value="DUF192"/>
    <property type="match status" value="1"/>
</dbReference>
<accession>A0A4R5PQ23</accession>
<gene>
    <name evidence="1" type="ORF">E2A64_09200</name>
</gene>
<keyword evidence="2" id="KW-1185">Reference proteome</keyword>
<dbReference type="Gene3D" id="2.60.120.1140">
    <property type="entry name" value="Protein of unknown function DUF192"/>
    <property type="match status" value="1"/>
</dbReference>
<dbReference type="InterPro" id="IPR003795">
    <property type="entry name" value="DUF192"/>
</dbReference>
<dbReference type="PANTHER" id="PTHR37953">
    <property type="entry name" value="UPF0127 PROTEIN MJ1496"/>
    <property type="match status" value="1"/>
</dbReference>
<protein>
    <submittedName>
        <fullName evidence="1">DUF192 domain-containing protein</fullName>
    </submittedName>
</protein>
<comment type="caution">
    <text evidence="1">The sequence shown here is derived from an EMBL/GenBank/DDBJ whole genome shotgun (WGS) entry which is preliminary data.</text>
</comment>
<dbReference type="EMBL" id="SMSI01000001">
    <property type="protein sequence ID" value="TDH39224.1"/>
    <property type="molecule type" value="Genomic_DNA"/>
</dbReference>
<evidence type="ECO:0000313" key="2">
    <source>
        <dbReference type="Proteomes" id="UP000295131"/>
    </source>
</evidence>
<name>A0A4R5PQ23_9HYPH</name>
<dbReference type="Proteomes" id="UP000295131">
    <property type="component" value="Unassembled WGS sequence"/>
</dbReference>
<reference evidence="1 2" key="1">
    <citation type="journal article" date="2013" name="Int. J. Syst. Evol. Microbiol.">
        <title>Hoeflea suaedae sp. nov., an endophytic bacterium isolated from the root of the halophyte Suaeda maritima.</title>
        <authorList>
            <person name="Chung E.J."/>
            <person name="Park J.A."/>
            <person name="Pramanik P."/>
            <person name="Bibi F."/>
            <person name="Jeon C.O."/>
            <person name="Chung Y.R."/>
        </authorList>
    </citation>
    <scope>NUCLEOTIDE SEQUENCE [LARGE SCALE GENOMIC DNA]</scope>
    <source>
        <strain evidence="1 2">YC6898</strain>
    </source>
</reference>
<sequence>MRTGAASATFKGFACKRLAWRAAIGGTAAFFLSFSIIATAVAVEFETSPEPLVIETGRGPVSFTVELATTSDERSQGLMNRESMAADHGMLFDFGQTRAVMMWMKNTIMALDMVFIGPDGKVTGVAADTVPFSEAIISSPGPVRYVLEINAGVAAEQGIAAGDTVVHPAVGPE</sequence>